<accession>A0A1C4H0M6</accession>
<keyword evidence="2" id="KW-1185">Reference proteome</keyword>
<dbReference type="Gene3D" id="3.40.630.30">
    <property type="match status" value="1"/>
</dbReference>
<dbReference type="AlphaFoldDB" id="A0A1C4H0M6"/>
<dbReference type="OrthoDB" id="9796381at2"/>
<dbReference type="EMBL" id="FMBL01000001">
    <property type="protein sequence ID" value="SCC78439.1"/>
    <property type="molecule type" value="Genomic_DNA"/>
</dbReference>
<dbReference type="RefSeq" id="WP_091847148.1">
    <property type="nucleotide sequence ID" value="NZ_FMBL01000001.1"/>
</dbReference>
<reference evidence="2" key="1">
    <citation type="submission" date="2016-08" db="EMBL/GenBank/DDBJ databases">
        <authorList>
            <person name="Varghese N."/>
            <person name="Submissions Spin"/>
        </authorList>
    </citation>
    <scope>NUCLEOTIDE SEQUENCE [LARGE SCALE GENOMIC DNA]</scope>
    <source>
        <strain evidence="2">R-52791</strain>
    </source>
</reference>
<dbReference type="STRING" id="1505727.GA0061077_0261"/>
<organism evidence="1 2">
    <name type="scientific">Bifidobacterium commune</name>
    <dbReference type="NCBI Taxonomy" id="1505727"/>
    <lineage>
        <taxon>Bacteria</taxon>
        <taxon>Bacillati</taxon>
        <taxon>Actinomycetota</taxon>
        <taxon>Actinomycetes</taxon>
        <taxon>Bifidobacteriales</taxon>
        <taxon>Bifidobacteriaceae</taxon>
        <taxon>Bifidobacterium</taxon>
    </lineage>
</organism>
<dbReference type="SUPFAM" id="SSF55729">
    <property type="entry name" value="Acyl-CoA N-acyltransferases (Nat)"/>
    <property type="match status" value="1"/>
</dbReference>
<evidence type="ECO:0008006" key="3">
    <source>
        <dbReference type="Google" id="ProtNLM"/>
    </source>
</evidence>
<name>A0A1C4H0M6_9BIFI</name>
<sequence length="178" mass="20225">MGERELNERIRKAVQADFGAMERNFERARALMAANGNPTQWGSAWPPEQLIREDIDKGRSMLLVDSMGDGGSERILAQFAMCEGEEPTYAEIEGEWLDDDEYVTMHRLAASGLARHSAKACLQWALGRYGNVRCDTHPNNLAMQHIFETEGFKRCGLIHVMNVTDEPDVRVAYQRHDR</sequence>
<dbReference type="InterPro" id="IPR016181">
    <property type="entry name" value="Acyl_CoA_acyltransferase"/>
</dbReference>
<evidence type="ECO:0000313" key="2">
    <source>
        <dbReference type="Proteomes" id="UP000242610"/>
    </source>
</evidence>
<gene>
    <name evidence="1" type="ORF">GA0061077_0261</name>
</gene>
<proteinExistence type="predicted"/>
<dbReference type="Proteomes" id="UP000242610">
    <property type="component" value="Unassembled WGS sequence"/>
</dbReference>
<protein>
    <recommendedName>
        <fullName evidence="3">N-acetyltransferase domain-containing protein</fullName>
    </recommendedName>
</protein>
<evidence type="ECO:0000313" key="1">
    <source>
        <dbReference type="EMBL" id="SCC78439.1"/>
    </source>
</evidence>